<feature type="compositionally biased region" description="Basic and acidic residues" evidence="1">
    <location>
        <begin position="79"/>
        <end position="91"/>
    </location>
</feature>
<sequence length="106" mass="12093">MRCKLVLSIFAESNVTGESVELCPGVLVEEQDSAEHLFGNLNALCEQGWGDMSQKRMRDFFTRLHHEYDAIKRLFEHREQARTPSAEGKEKTVRRKAASAAQPSER</sequence>
<dbReference type="AlphaFoldDB" id="A0A517XWG0"/>
<accession>A0A517XWG0</accession>
<gene>
    <name evidence="2" type="ORF">ETAA1_37770</name>
</gene>
<keyword evidence="3" id="KW-1185">Reference proteome</keyword>
<organism evidence="2 3">
    <name type="scientific">Urbifossiella limnaea</name>
    <dbReference type="NCBI Taxonomy" id="2528023"/>
    <lineage>
        <taxon>Bacteria</taxon>
        <taxon>Pseudomonadati</taxon>
        <taxon>Planctomycetota</taxon>
        <taxon>Planctomycetia</taxon>
        <taxon>Gemmatales</taxon>
        <taxon>Gemmataceae</taxon>
        <taxon>Urbifossiella</taxon>
    </lineage>
</organism>
<protein>
    <submittedName>
        <fullName evidence="2">Uncharacterized protein</fullName>
    </submittedName>
</protein>
<feature type="region of interest" description="Disordered" evidence="1">
    <location>
        <begin position="79"/>
        <end position="106"/>
    </location>
</feature>
<evidence type="ECO:0000256" key="1">
    <source>
        <dbReference type="SAM" id="MobiDB-lite"/>
    </source>
</evidence>
<dbReference type="RefSeq" id="WP_145241037.1">
    <property type="nucleotide sequence ID" value="NZ_CP036273.1"/>
</dbReference>
<dbReference type="EMBL" id="CP036273">
    <property type="protein sequence ID" value="QDU21804.1"/>
    <property type="molecule type" value="Genomic_DNA"/>
</dbReference>
<name>A0A517XWG0_9BACT</name>
<evidence type="ECO:0000313" key="2">
    <source>
        <dbReference type="EMBL" id="QDU21804.1"/>
    </source>
</evidence>
<reference evidence="2 3" key="1">
    <citation type="submission" date="2019-02" db="EMBL/GenBank/DDBJ databases">
        <title>Deep-cultivation of Planctomycetes and their phenomic and genomic characterization uncovers novel biology.</title>
        <authorList>
            <person name="Wiegand S."/>
            <person name="Jogler M."/>
            <person name="Boedeker C."/>
            <person name="Pinto D."/>
            <person name="Vollmers J."/>
            <person name="Rivas-Marin E."/>
            <person name="Kohn T."/>
            <person name="Peeters S.H."/>
            <person name="Heuer A."/>
            <person name="Rast P."/>
            <person name="Oberbeckmann S."/>
            <person name="Bunk B."/>
            <person name="Jeske O."/>
            <person name="Meyerdierks A."/>
            <person name="Storesund J.E."/>
            <person name="Kallscheuer N."/>
            <person name="Luecker S."/>
            <person name="Lage O.M."/>
            <person name="Pohl T."/>
            <person name="Merkel B.J."/>
            <person name="Hornburger P."/>
            <person name="Mueller R.-W."/>
            <person name="Bruemmer F."/>
            <person name="Labrenz M."/>
            <person name="Spormann A.M."/>
            <person name="Op den Camp H."/>
            <person name="Overmann J."/>
            <person name="Amann R."/>
            <person name="Jetten M.S.M."/>
            <person name="Mascher T."/>
            <person name="Medema M.H."/>
            <person name="Devos D.P."/>
            <person name="Kaster A.-K."/>
            <person name="Ovreas L."/>
            <person name="Rohde M."/>
            <person name="Galperin M.Y."/>
            <person name="Jogler C."/>
        </authorList>
    </citation>
    <scope>NUCLEOTIDE SEQUENCE [LARGE SCALE GENOMIC DNA]</scope>
    <source>
        <strain evidence="2 3">ETA_A1</strain>
    </source>
</reference>
<evidence type="ECO:0000313" key="3">
    <source>
        <dbReference type="Proteomes" id="UP000319576"/>
    </source>
</evidence>
<dbReference type="KEGG" id="uli:ETAA1_37770"/>
<dbReference type="Proteomes" id="UP000319576">
    <property type="component" value="Chromosome"/>
</dbReference>
<proteinExistence type="predicted"/>